<reference evidence="3 4" key="1">
    <citation type="submission" date="2018-10" db="EMBL/GenBank/DDBJ databases">
        <title>Notoacmeibacter sp. M2BS9Y-3-1, whole genome shotgun sequence.</title>
        <authorList>
            <person name="Tuo L."/>
        </authorList>
    </citation>
    <scope>NUCLEOTIDE SEQUENCE [LARGE SCALE GENOMIC DNA]</scope>
    <source>
        <strain evidence="3 4">M2BS9Y-3-1</strain>
    </source>
</reference>
<proteinExistence type="predicted"/>
<protein>
    <submittedName>
        <fullName evidence="3">Uncharacterized protein</fullName>
    </submittedName>
</protein>
<evidence type="ECO:0000313" key="3">
    <source>
        <dbReference type="EMBL" id="RLQ88798.1"/>
    </source>
</evidence>
<accession>A0A3L7JDD5</accession>
<keyword evidence="2" id="KW-0732">Signal</keyword>
<dbReference type="RefSeq" id="WP_121645765.1">
    <property type="nucleotide sequence ID" value="NZ_RCWN01000001.1"/>
</dbReference>
<feature type="compositionally biased region" description="Polar residues" evidence="1">
    <location>
        <begin position="30"/>
        <end position="43"/>
    </location>
</feature>
<feature type="chain" id="PRO_5018100937" evidence="2">
    <location>
        <begin position="17"/>
        <end position="185"/>
    </location>
</feature>
<evidence type="ECO:0000313" key="4">
    <source>
        <dbReference type="Proteomes" id="UP000281094"/>
    </source>
</evidence>
<feature type="signal peptide" evidence="2">
    <location>
        <begin position="1"/>
        <end position="16"/>
    </location>
</feature>
<gene>
    <name evidence="3" type="ORF">D8780_11805</name>
</gene>
<feature type="region of interest" description="Disordered" evidence="1">
    <location>
        <begin position="30"/>
        <end position="54"/>
    </location>
</feature>
<evidence type="ECO:0000256" key="1">
    <source>
        <dbReference type="SAM" id="MobiDB-lite"/>
    </source>
</evidence>
<dbReference type="AlphaFoldDB" id="A0A3L7JDD5"/>
<keyword evidence="4" id="KW-1185">Reference proteome</keyword>
<dbReference type="Proteomes" id="UP000281094">
    <property type="component" value="Unassembled WGS sequence"/>
</dbReference>
<name>A0A3L7JDD5_9HYPH</name>
<evidence type="ECO:0000256" key="2">
    <source>
        <dbReference type="SAM" id="SignalP"/>
    </source>
</evidence>
<sequence length="185" mass="19774">MLRPLLFGLLGTSALAAGLIFSVPAVTSPGQSGMPTGEDNQTEGADPHALEAGGNAAESRDLPVLVAPLVSENNEVVGYQSLALSLVLPEHHEPEETRPIQIAIEDSFNEWIATSTDEDRRAQFNDLLSLAKSLAKQAKQRIETTIDFDLVALQSDIFSAAETRKNLIEPRAPASPDQPTADPAH</sequence>
<comment type="caution">
    <text evidence="3">The sequence shown here is derived from an EMBL/GenBank/DDBJ whole genome shotgun (WGS) entry which is preliminary data.</text>
</comment>
<organism evidence="3 4">
    <name type="scientific">Notoacmeibacter ruber</name>
    <dbReference type="NCBI Taxonomy" id="2670375"/>
    <lineage>
        <taxon>Bacteria</taxon>
        <taxon>Pseudomonadati</taxon>
        <taxon>Pseudomonadota</taxon>
        <taxon>Alphaproteobacteria</taxon>
        <taxon>Hyphomicrobiales</taxon>
        <taxon>Notoacmeibacteraceae</taxon>
        <taxon>Notoacmeibacter</taxon>
    </lineage>
</organism>
<dbReference type="EMBL" id="RCWN01000001">
    <property type="protein sequence ID" value="RLQ88798.1"/>
    <property type="molecule type" value="Genomic_DNA"/>
</dbReference>